<evidence type="ECO:0000313" key="2">
    <source>
        <dbReference type="EMBL" id="CAD80135.1"/>
    </source>
</evidence>
<evidence type="ECO:0000259" key="1">
    <source>
        <dbReference type="Pfam" id="PF04542"/>
    </source>
</evidence>
<reference evidence="2 3" key="1">
    <citation type="journal article" date="2003" name="J. Bacteriol.">
        <title>Integration site for Streptomyces phage phiBT1 and development of site-specific integrating vectors.</title>
        <authorList>
            <person name="Gregory M.A."/>
            <person name="Till R."/>
            <person name="Smith M.C."/>
        </authorList>
    </citation>
    <scope>NUCLEOTIDE SEQUENCE</scope>
</reference>
<dbReference type="GO" id="GO:0003700">
    <property type="term" value="F:DNA-binding transcription factor activity"/>
    <property type="evidence" value="ECO:0007669"/>
    <property type="project" value="InterPro"/>
</dbReference>
<keyword evidence="3" id="KW-1185">Reference proteome</keyword>
<dbReference type="RefSeq" id="NP_813727.1">
    <property type="nucleotide sequence ID" value="NC_004664.2"/>
</dbReference>
<name>Q858Z0_9CAUD</name>
<evidence type="ECO:0000313" key="3">
    <source>
        <dbReference type="Proteomes" id="UP000001251"/>
    </source>
</evidence>
<feature type="domain" description="RNA polymerase sigma-70 region 2" evidence="1">
    <location>
        <begin position="50"/>
        <end position="98"/>
    </location>
</feature>
<sequence>MLTFDVIRAAQNNDLDAVTTVIKATESRIDVLARKAANRMAPHGGARFADYADEFAQVGRVAVWDCLKRFTDTTVESFERYVYTTVETTLKDAVRSERNGNAGADPDAVKVFAAMLEAADGDVYEAARLAQIIPPKGKRLSPDRAEAARMAWQGAVSLDKQHGTAQGHDNTGAAGTTLADTLQHHDEELDGEIRPKVGHGAALEALSVLGRYAGVRITPGTPGEFAANLPTLVDLLEDAVTLPRDAEERRYVLDAMAVLRAAVSTATEGALDDDLRDARDDRMADSAEKHARVNDCLDSMGAAQRDVLRHSFGIKGVTDFGWGDGCDLDGLCAFLGMTSQNARAHRAKGRKAFAKRYVAAVKLDRPNYAAALEAAAAANCTYGGRK</sequence>
<organism evidence="2 3">
    <name type="scientific">Lomovskayavirus BT1</name>
    <dbReference type="NCBI Taxonomy" id="225588"/>
    <lineage>
        <taxon>Viruses</taxon>
        <taxon>Duplodnaviria</taxon>
        <taxon>Heunggongvirae</taxon>
        <taxon>Uroviricota</taxon>
        <taxon>Caudoviricetes</taxon>
        <taxon>Colingsworthviridae</taxon>
        <taxon>Lomovskayavirus</taxon>
    </lineage>
</organism>
<dbReference type="InterPro" id="IPR014284">
    <property type="entry name" value="RNA_pol_sigma-70_dom"/>
</dbReference>
<dbReference type="EMBL" id="AJ550940">
    <property type="protein sequence ID" value="CAD80135.1"/>
    <property type="molecule type" value="Genomic_DNA"/>
</dbReference>
<dbReference type="Pfam" id="PF04542">
    <property type="entry name" value="Sigma70_r2"/>
    <property type="match status" value="1"/>
</dbReference>
<accession>Q858Z0</accession>
<dbReference type="Proteomes" id="UP000001251">
    <property type="component" value="Segment"/>
</dbReference>
<dbReference type="InterPro" id="IPR007627">
    <property type="entry name" value="RNA_pol_sigma70_r2"/>
</dbReference>
<dbReference type="GeneID" id="1258865"/>
<protein>
    <submittedName>
        <fullName evidence="2">Gp12</fullName>
    </submittedName>
</protein>
<proteinExistence type="predicted"/>
<dbReference type="NCBIfam" id="TIGR02937">
    <property type="entry name" value="sigma70-ECF"/>
    <property type="match status" value="1"/>
</dbReference>
<dbReference type="OrthoDB" id="9964at10239"/>
<gene>
    <name evidence="2" type="primary">12</name>
</gene>
<dbReference type="GO" id="GO:0006352">
    <property type="term" value="P:DNA-templated transcription initiation"/>
    <property type="evidence" value="ECO:0007669"/>
    <property type="project" value="InterPro"/>
</dbReference>
<dbReference type="KEGG" id="vg:1258865"/>